<proteinExistence type="predicted"/>
<organism evidence="3 4">
    <name type="scientific">Bacteroides xylanisolvens</name>
    <dbReference type="NCBI Taxonomy" id="371601"/>
    <lineage>
        <taxon>Bacteria</taxon>
        <taxon>Pseudomonadati</taxon>
        <taxon>Bacteroidota</taxon>
        <taxon>Bacteroidia</taxon>
        <taxon>Bacteroidales</taxon>
        <taxon>Bacteroidaceae</taxon>
        <taxon>Bacteroides</taxon>
    </lineage>
</organism>
<feature type="compositionally biased region" description="Basic and acidic residues" evidence="1">
    <location>
        <begin position="142"/>
        <end position="171"/>
    </location>
</feature>
<accession>A0A415HR33</accession>
<sequence>MNAWKTVLLCTLLVMVATPMFAQATDKAPQIVFRFVEGKDMFYVPWNGNGTVLDSLCQLINPAELDMGSVKVDGYSKTRKLSMIRCNRVKSELIVRKGLQEEHFTTTNNAGEWKGMKNVVLVTLPILYRVEAGQQQSVPSEGGERVVKDKADTKPETSDQEKLLQADEPTDKQVTTVTREQSETTTAQRHDSRQTETMPTQLSSGNDSGTLSLRANLLRWATLTPDLGIEWRISPTWSLLLNGTWTSWSWDDKNRRYALWEISPEVRYYMGTQKRGYLGVMYHVGEFNYKLSDTGKQGNLMGGGITGGYLLKLNRALNLDFSLGIGCTHAEYDKYTVIDGVNVKHGKADKNYWGVNHAGISLIWTIF</sequence>
<evidence type="ECO:0000256" key="1">
    <source>
        <dbReference type="SAM" id="MobiDB-lite"/>
    </source>
</evidence>
<keyword evidence="2" id="KW-0732">Signal</keyword>
<gene>
    <name evidence="3" type="ORF">DW042_12065</name>
</gene>
<evidence type="ECO:0000256" key="2">
    <source>
        <dbReference type="SAM" id="SignalP"/>
    </source>
</evidence>
<name>A0A415HR33_9BACE</name>
<dbReference type="EMBL" id="QROC01000014">
    <property type="protein sequence ID" value="RHK96245.1"/>
    <property type="molecule type" value="Genomic_DNA"/>
</dbReference>
<feature type="region of interest" description="Disordered" evidence="1">
    <location>
        <begin position="134"/>
        <end position="208"/>
    </location>
</feature>
<feature type="chain" id="PRO_5019134682" evidence="2">
    <location>
        <begin position="25"/>
        <end position="367"/>
    </location>
</feature>
<evidence type="ECO:0000313" key="4">
    <source>
        <dbReference type="Proteomes" id="UP000284417"/>
    </source>
</evidence>
<dbReference type="Pfam" id="PF12099">
    <property type="entry name" value="DUF3575"/>
    <property type="match status" value="1"/>
</dbReference>
<dbReference type="RefSeq" id="WP_118407891.1">
    <property type="nucleotide sequence ID" value="NZ_QROC01000014.1"/>
</dbReference>
<dbReference type="AlphaFoldDB" id="A0A415HR33"/>
<feature type="signal peptide" evidence="2">
    <location>
        <begin position="1"/>
        <end position="24"/>
    </location>
</feature>
<comment type="caution">
    <text evidence="3">The sequence shown here is derived from an EMBL/GenBank/DDBJ whole genome shotgun (WGS) entry which is preliminary data.</text>
</comment>
<dbReference type="Proteomes" id="UP000284417">
    <property type="component" value="Unassembled WGS sequence"/>
</dbReference>
<feature type="compositionally biased region" description="Low complexity" evidence="1">
    <location>
        <begin position="173"/>
        <end position="186"/>
    </location>
</feature>
<evidence type="ECO:0000313" key="3">
    <source>
        <dbReference type="EMBL" id="RHK96245.1"/>
    </source>
</evidence>
<feature type="compositionally biased region" description="Polar residues" evidence="1">
    <location>
        <begin position="195"/>
        <end position="208"/>
    </location>
</feature>
<protein>
    <submittedName>
        <fullName evidence="3">DUF3575 domain-containing protein</fullName>
    </submittedName>
</protein>
<reference evidence="3 4" key="1">
    <citation type="submission" date="2018-08" db="EMBL/GenBank/DDBJ databases">
        <title>A genome reference for cultivated species of the human gut microbiota.</title>
        <authorList>
            <person name="Zou Y."/>
            <person name="Xue W."/>
            <person name="Luo G."/>
        </authorList>
    </citation>
    <scope>NUCLEOTIDE SEQUENCE [LARGE SCALE GENOMIC DNA]</scope>
    <source>
        <strain evidence="3 4">AF39-6AC</strain>
    </source>
</reference>
<dbReference type="InterPro" id="IPR021958">
    <property type="entry name" value="DUF3575"/>
</dbReference>